<geneLocation type="plasmid" evidence="6 7">
    <name>unnamed1</name>
</geneLocation>
<reference evidence="6 7" key="1">
    <citation type="submission" date="2023-08" db="EMBL/GenBank/DDBJ databases">
        <title>Pathogen: clinical or host-associated sample.</title>
        <authorList>
            <person name="Hergert J."/>
            <person name="Casey R."/>
            <person name="Wagner J."/>
            <person name="Young E.L."/>
            <person name="Oakeson K.F."/>
        </authorList>
    </citation>
    <scope>NUCLEOTIDE SEQUENCE [LARGE SCALE GENOMIC DNA]</scope>
    <source>
        <strain evidence="6 7">1760953</strain>
        <plasmid evidence="6 7">unnamed1</plasmid>
    </source>
</reference>
<dbReference type="Pfam" id="PF00370">
    <property type="entry name" value="FGGY_N"/>
    <property type="match status" value="1"/>
</dbReference>
<protein>
    <submittedName>
        <fullName evidence="6">FGGY family carbohydrate kinase</fullName>
    </submittedName>
</protein>
<gene>
    <name evidence="6" type="ORF">Q9313_19215</name>
</gene>
<dbReference type="InterPro" id="IPR018485">
    <property type="entry name" value="FGGY_C"/>
</dbReference>
<comment type="similarity">
    <text evidence="1">Belongs to the FGGY kinase family.</text>
</comment>
<proteinExistence type="inferred from homology"/>
<keyword evidence="2" id="KW-0808">Transferase</keyword>
<keyword evidence="3 6" id="KW-0418">Kinase</keyword>
<dbReference type="EMBL" id="CP132303">
    <property type="protein sequence ID" value="WLS00203.1"/>
    <property type="molecule type" value="Genomic_DNA"/>
</dbReference>
<organism evidence="6 7">
    <name type="scientific">Shinella sumterensis</name>
    <dbReference type="NCBI Taxonomy" id="1967501"/>
    <lineage>
        <taxon>Bacteria</taxon>
        <taxon>Pseudomonadati</taxon>
        <taxon>Pseudomonadota</taxon>
        <taxon>Alphaproteobacteria</taxon>
        <taxon>Hyphomicrobiales</taxon>
        <taxon>Rhizobiaceae</taxon>
        <taxon>Shinella</taxon>
    </lineage>
</organism>
<dbReference type="AlphaFoldDB" id="A0AA50H9E9"/>
<name>A0AA50H9E9_9HYPH</name>
<dbReference type="RefSeq" id="WP_306039729.1">
    <property type="nucleotide sequence ID" value="NZ_CP132303.1"/>
</dbReference>
<dbReference type="SUPFAM" id="SSF53067">
    <property type="entry name" value="Actin-like ATPase domain"/>
    <property type="match status" value="2"/>
</dbReference>
<dbReference type="GO" id="GO:0016301">
    <property type="term" value="F:kinase activity"/>
    <property type="evidence" value="ECO:0007669"/>
    <property type="project" value="UniProtKB-KW"/>
</dbReference>
<evidence type="ECO:0000256" key="2">
    <source>
        <dbReference type="ARBA" id="ARBA00022679"/>
    </source>
</evidence>
<evidence type="ECO:0000313" key="6">
    <source>
        <dbReference type="EMBL" id="WLS00203.1"/>
    </source>
</evidence>
<dbReference type="Gene3D" id="3.30.420.40">
    <property type="match status" value="2"/>
</dbReference>
<dbReference type="PANTHER" id="PTHR43095:SF5">
    <property type="entry name" value="XYLULOSE KINASE"/>
    <property type="match status" value="1"/>
</dbReference>
<dbReference type="InterPro" id="IPR043129">
    <property type="entry name" value="ATPase_NBD"/>
</dbReference>
<dbReference type="CDD" id="cd07773">
    <property type="entry name" value="ASKHA_NBD_FGGY_FK"/>
    <property type="match status" value="1"/>
</dbReference>
<keyword evidence="6" id="KW-0614">Plasmid</keyword>
<keyword evidence="7" id="KW-1185">Reference proteome</keyword>
<evidence type="ECO:0000259" key="5">
    <source>
        <dbReference type="Pfam" id="PF02782"/>
    </source>
</evidence>
<sequence length="495" mass="54050">MGIITLDLGTTNTKVACYTRDLRPIAMESKAVAYIHVNGFVEFDAKHYFSEIIGLIRSCVQRSAAVPNWHPDQLVITGQAESLVVTAAHGEPLRNGISWLDMRSRSECDELSALFDKDTCYRITGQPEIIPTWPLTKILWLKHHEPECFQNAAKFLLLKDYIIFLLTGRFVGEHSIYPFSHYFDIVGKTYWEAPLEYCGVDVSRLPALVEPCSVVGEILPDIRAMTGLPPACLVNAGTLDHFAAMIGTGNTVQGIVSESAGTVSSIATLVENPFSAATTVPVYCGPFKGSYIYLPVCESGGISLEWFKNAFLPDTPFADLDARCSQKAIDPRLTFLPYLTGVNPPEFDPNATGVFFGATIAHDAYDFALAIMCGVACLLRKNIENLQSSGIAFEKIISTGGGAKSALWSQIKADICGLPVAVPAEEEAPSLGAAMIGAVSCGYYATYEAAAEHCVEMRMVYYPDLTNSQAERQYRLFCRLYDSLGPVFSEFPSNG</sequence>
<evidence type="ECO:0000259" key="4">
    <source>
        <dbReference type="Pfam" id="PF00370"/>
    </source>
</evidence>
<dbReference type="InterPro" id="IPR050406">
    <property type="entry name" value="FGGY_Carb_Kinase"/>
</dbReference>
<dbReference type="InterPro" id="IPR000577">
    <property type="entry name" value="Carb_kinase_FGGY"/>
</dbReference>
<evidence type="ECO:0000256" key="1">
    <source>
        <dbReference type="ARBA" id="ARBA00009156"/>
    </source>
</evidence>
<accession>A0AA50H9E9</accession>
<feature type="domain" description="Carbohydrate kinase FGGY C-terminal" evidence="5">
    <location>
        <begin position="274"/>
        <end position="440"/>
    </location>
</feature>
<dbReference type="PANTHER" id="PTHR43095">
    <property type="entry name" value="SUGAR KINASE"/>
    <property type="match status" value="1"/>
</dbReference>
<dbReference type="Pfam" id="PF02782">
    <property type="entry name" value="FGGY_C"/>
    <property type="match status" value="1"/>
</dbReference>
<dbReference type="Proteomes" id="UP001234585">
    <property type="component" value="Plasmid unnamed1"/>
</dbReference>
<feature type="domain" description="Carbohydrate kinase FGGY N-terminal" evidence="4">
    <location>
        <begin position="3"/>
        <end position="247"/>
    </location>
</feature>
<evidence type="ECO:0000313" key="7">
    <source>
        <dbReference type="Proteomes" id="UP001234585"/>
    </source>
</evidence>
<dbReference type="PIRSF" id="PIRSF000538">
    <property type="entry name" value="GlpK"/>
    <property type="match status" value="1"/>
</dbReference>
<dbReference type="GO" id="GO:0005975">
    <property type="term" value="P:carbohydrate metabolic process"/>
    <property type="evidence" value="ECO:0007669"/>
    <property type="project" value="InterPro"/>
</dbReference>
<evidence type="ECO:0000256" key="3">
    <source>
        <dbReference type="ARBA" id="ARBA00022777"/>
    </source>
</evidence>
<dbReference type="InterPro" id="IPR018484">
    <property type="entry name" value="FGGY_N"/>
</dbReference>